<keyword evidence="3" id="KW-0464">Manganese</keyword>
<dbReference type="Proteomes" id="UP000196125">
    <property type="component" value="Unassembled WGS sequence"/>
</dbReference>
<dbReference type="Gene3D" id="3.20.20.70">
    <property type="entry name" value="Aldolase class I"/>
    <property type="match status" value="1"/>
</dbReference>
<accession>A0A1Y6IPV8</accession>
<dbReference type="PANTHER" id="PTHR21337:SF0">
    <property type="entry name" value="PHOSPHO-2-DEHYDRO-3-DEOXYHEPTONATE ALDOLASE"/>
    <property type="match status" value="1"/>
</dbReference>
<keyword evidence="3" id="KW-0104">Cadmium</keyword>
<feature type="binding site" evidence="3">
    <location>
        <position position="64"/>
    </location>
    <ligand>
        <name>Mn(2+)</name>
        <dbReference type="ChEBI" id="CHEBI:29035"/>
    </ligand>
</feature>
<name>A0A1Y6IPV8_9VIBR</name>
<feature type="binding site" evidence="3">
    <location>
        <position position="232"/>
    </location>
    <ligand>
        <name>phosphoenolpyruvate</name>
        <dbReference type="ChEBI" id="CHEBI:58702"/>
    </ligand>
</feature>
<dbReference type="EC" id="2.5.1.54" evidence="4"/>
<gene>
    <name evidence="6" type="primary">aroH</name>
    <name evidence="5" type="ORF">SBX37_11745</name>
    <name evidence="6" type="ORF">VIM7927_00913</name>
</gene>
<reference evidence="6 7" key="1">
    <citation type="submission" date="2017-05" db="EMBL/GenBank/DDBJ databases">
        <authorList>
            <person name="Song R."/>
            <person name="Chenine A.L."/>
            <person name="Ruprecht R.M."/>
        </authorList>
    </citation>
    <scope>NUCLEOTIDE SEQUENCE [LARGE SCALE GENOMIC DNA]</scope>
    <source>
        <strain evidence="6 7">CECT 7927</strain>
    </source>
</reference>
<dbReference type="Proteomes" id="UP001283366">
    <property type="component" value="Unassembled WGS sequence"/>
</dbReference>
<reference evidence="5 8" key="2">
    <citation type="submission" date="2023-11" db="EMBL/GenBank/DDBJ databases">
        <title>Plant-associative lifestyle of Vibrio porteresiae and its evolutionary dynamics.</title>
        <authorList>
            <person name="Rameshkumar N."/>
            <person name="Kirti K."/>
        </authorList>
    </citation>
    <scope>NUCLEOTIDE SEQUENCE [LARGE SCALE GENOMIC DNA]</scope>
    <source>
        <strain evidence="5 8">MSSRF38</strain>
    </source>
</reference>
<feature type="binding site" evidence="3">
    <location>
        <position position="336"/>
    </location>
    <ligand>
        <name>Mn(2+)</name>
        <dbReference type="ChEBI" id="CHEBI:29035"/>
    </ligand>
</feature>
<feature type="binding site" evidence="3">
    <location>
        <position position="294"/>
    </location>
    <ligand>
        <name>Mn(2+)</name>
        <dbReference type="ChEBI" id="CHEBI:29035"/>
    </ligand>
</feature>
<dbReference type="GO" id="GO:0003849">
    <property type="term" value="F:3-deoxy-7-phosphoheptulonate synthase activity"/>
    <property type="evidence" value="ECO:0007669"/>
    <property type="project" value="UniProtKB-EC"/>
</dbReference>
<keyword evidence="2 4" id="KW-0808">Transferase</keyword>
<evidence type="ECO:0000256" key="3">
    <source>
        <dbReference type="PIRSR" id="PIRSR602480-1"/>
    </source>
</evidence>
<feature type="binding site" evidence="3">
    <location>
        <position position="103"/>
    </location>
    <ligand>
        <name>phosphoenolpyruvate</name>
        <dbReference type="ChEBI" id="CHEBI:58702"/>
    </ligand>
</feature>
<dbReference type="InterPro" id="IPR002480">
    <property type="entry name" value="DAHP_synth_2"/>
</dbReference>
<dbReference type="InterPro" id="IPR013785">
    <property type="entry name" value="Aldolase_TIM"/>
</dbReference>
<dbReference type="RefSeq" id="WP_087479696.1">
    <property type="nucleotide sequence ID" value="NZ_AP024883.1"/>
</dbReference>
<feature type="binding site" evidence="3">
    <location>
        <position position="363"/>
    </location>
    <ligand>
        <name>Mn(2+)</name>
        <dbReference type="ChEBI" id="CHEBI:29035"/>
    </ligand>
</feature>
<sequence>MLNNERLNTQWQQPVWHSETQLSEIVEVIKILPPLVNFEDVDSLYSQLEKVWNREAIILQAGDCAERFTDSNYQSVSDKLKCLSELSLELAHLTQKEVISVGRIAGQFAKPRSNILELVGNLELPVWRGDNVNGFDQCKIARVHDPKRLYQSYKVSATTIDHIKDIAFDNGKVWMSHEALLLDYERSSVRISKSERRYLSSTHWPWIGVRTLAPGSPHVDFLAQLYNPIACKVSSEISPHFIKELCHRLNPEHRPGRLTLIARFGRNRVQDLQPILEAVLQTNIPVIWMCDPMHGNTSICNKGYKVRRTEDLVAEIEAFNLLLAKYGACNGGLHFETKTGSTPECFGIGIEPTDNELSQIECDPRLTQFQAMHVLRCWAITYGYRQQALNG</sequence>
<dbReference type="EMBL" id="FXXI01000001">
    <property type="protein sequence ID" value="SMR99685.1"/>
    <property type="molecule type" value="Genomic_DNA"/>
</dbReference>
<protein>
    <recommendedName>
        <fullName evidence="4">Phospho-2-dehydro-3-deoxyheptonate aldolase</fullName>
        <ecNumber evidence="4">2.5.1.54</ecNumber>
    </recommendedName>
</protein>
<dbReference type="GO" id="GO:0009073">
    <property type="term" value="P:aromatic amino acid family biosynthetic process"/>
    <property type="evidence" value="ECO:0007669"/>
    <property type="project" value="InterPro"/>
</dbReference>
<comment type="catalytic activity">
    <reaction evidence="4">
        <text>D-erythrose 4-phosphate + phosphoenolpyruvate + H2O = 7-phospho-2-dehydro-3-deoxy-D-arabino-heptonate + phosphate</text>
        <dbReference type="Rhea" id="RHEA:14717"/>
        <dbReference type="ChEBI" id="CHEBI:15377"/>
        <dbReference type="ChEBI" id="CHEBI:16897"/>
        <dbReference type="ChEBI" id="CHEBI:43474"/>
        <dbReference type="ChEBI" id="CHEBI:58394"/>
        <dbReference type="ChEBI" id="CHEBI:58702"/>
        <dbReference type="EC" id="2.5.1.54"/>
    </reaction>
</comment>
<evidence type="ECO:0000256" key="1">
    <source>
        <dbReference type="ARBA" id="ARBA00008911"/>
    </source>
</evidence>
<dbReference type="OrthoDB" id="9766852at2"/>
<dbReference type="Pfam" id="PF01474">
    <property type="entry name" value="DAHP_synth_2"/>
    <property type="match status" value="2"/>
</dbReference>
<evidence type="ECO:0000313" key="6">
    <source>
        <dbReference type="EMBL" id="SMR99685.1"/>
    </source>
</evidence>
<evidence type="ECO:0000313" key="8">
    <source>
        <dbReference type="Proteomes" id="UP001283366"/>
    </source>
</evidence>
<proteinExistence type="inferred from homology"/>
<comment type="similarity">
    <text evidence="1 4">Belongs to the class-II DAHP synthase family.</text>
</comment>
<evidence type="ECO:0000256" key="2">
    <source>
        <dbReference type="ARBA" id="ARBA00022679"/>
    </source>
</evidence>
<dbReference type="SUPFAM" id="SSF51569">
    <property type="entry name" value="Aldolase"/>
    <property type="match status" value="1"/>
</dbReference>
<keyword evidence="8" id="KW-1185">Reference proteome</keyword>
<dbReference type="PANTHER" id="PTHR21337">
    <property type="entry name" value="PHOSPHO-2-DEHYDRO-3-DEOXYHEPTONATE ALDOLASE 1, 2"/>
    <property type="match status" value="1"/>
</dbReference>
<dbReference type="EMBL" id="JAWRCO010000001">
    <property type="protein sequence ID" value="MDW6003521.1"/>
    <property type="molecule type" value="Genomic_DNA"/>
</dbReference>
<comment type="cofactor">
    <cofactor evidence="3">
        <name>Mn(2+)</name>
        <dbReference type="ChEBI" id="CHEBI:29035"/>
    </cofactor>
    <cofactor evidence="3">
        <name>Co(2+)</name>
        <dbReference type="ChEBI" id="CHEBI:48828"/>
    </cofactor>
    <cofactor evidence="3">
        <name>Cd(2+)</name>
        <dbReference type="ChEBI" id="CHEBI:48775"/>
    </cofactor>
    <text evidence="3">Binds 1 divalent cation per subunit. The enzyme is active with manganese, cobalt or cadmium ions.</text>
</comment>
<keyword evidence="3" id="KW-0170">Cobalt</keyword>
<evidence type="ECO:0000313" key="7">
    <source>
        <dbReference type="Proteomes" id="UP000196125"/>
    </source>
</evidence>
<evidence type="ECO:0000256" key="4">
    <source>
        <dbReference type="RuleBase" id="RU363071"/>
    </source>
</evidence>
<evidence type="ECO:0000313" key="5">
    <source>
        <dbReference type="EMBL" id="MDW6003521.1"/>
    </source>
</evidence>
<feature type="binding site" evidence="3">
    <location>
        <position position="263"/>
    </location>
    <ligand>
        <name>phosphoenolpyruvate</name>
        <dbReference type="ChEBI" id="CHEBI:58702"/>
    </ligand>
</feature>
<organism evidence="6 7">
    <name type="scientific">Vibrio mangrovi</name>
    <dbReference type="NCBI Taxonomy" id="474394"/>
    <lineage>
        <taxon>Bacteria</taxon>
        <taxon>Pseudomonadati</taxon>
        <taxon>Pseudomonadota</taxon>
        <taxon>Gammaproteobacteria</taxon>
        <taxon>Vibrionales</taxon>
        <taxon>Vibrionaceae</taxon>
        <taxon>Vibrio</taxon>
    </lineage>
</organism>
<dbReference type="AlphaFoldDB" id="A0A1Y6IPV8"/>